<organism evidence="2 3">
    <name type="scientific">Ensete ventricosum</name>
    <name type="common">Abyssinian banana</name>
    <name type="synonym">Musa ensete</name>
    <dbReference type="NCBI Taxonomy" id="4639"/>
    <lineage>
        <taxon>Eukaryota</taxon>
        <taxon>Viridiplantae</taxon>
        <taxon>Streptophyta</taxon>
        <taxon>Embryophyta</taxon>
        <taxon>Tracheophyta</taxon>
        <taxon>Spermatophyta</taxon>
        <taxon>Magnoliopsida</taxon>
        <taxon>Liliopsida</taxon>
        <taxon>Zingiberales</taxon>
        <taxon>Musaceae</taxon>
        <taxon>Ensete</taxon>
    </lineage>
</organism>
<feature type="signal peptide" evidence="1">
    <location>
        <begin position="1"/>
        <end position="21"/>
    </location>
</feature>
<sequence>PFVLAGLLPLRVAAPLQGALGYSRPPPCGGRAAPTRGLAVAMPGCRLQGLPSLRKYSKNA</sequence>
<comment type="caution">
    <text evidence="2">The sequence shown here is derived from an EMBL/GenBank/DDBJ whole genome shotgun (WGS) entry which is preliminary data.</text>
</comment>
<protein>
    <submittedName>
        <fullName evidence="2">Uncharacterized protein</fullName>
    </submittedName>
</protein>
<dbReference type="AlphaFoldDB" id="A0A426XYF9"/>
<evidence type="ECO:0000313" key="3">
    <source>
        <dbReference type="Proteomes" id="UP000287651"/>
    </source>
</evidence>
<proteinExistence type="predicted"/>
<reference evidence="2 3" key="1">
    <citation type="journal article" date="2014" name="Agronomy (Basel)">
        <title>A Draft Genome Sequence for Ensete ventricosum, the Drought-Tolerant Tree Against Hunger.</title>
        <authorList>
            <person name="Harrison J."/>
            <person name="Moore K.A."/>
            <person name="Paszkiewicz K."/>
            <person name="Jones T."/>
            <person name="Grant M."/>
            <person name="Ambacheew D."/>
            <person name="Muzemil S."/>
            <person name="Studholme D.J."/>
        </authorList>
    </citation>
    <scope>NUCLEOTIDE SEQUENCE [LARGE SCALE GENOMIC DNA]</scope>
</reference>
<dbReference type="EMBL" id="AMZH03016397">
    <property type="protein sequence ID" value="RRT44553.1"/>
    <property type="molecule type" value="Genomic_DNA"/>
</dbReference>
<gene>
    <name evidence="2" type="ORF">B296_00049665</name>
</gene>
<evidence type="ECO:0000256" key="1">
    <source>
        <dbReference type="SAM" id="SignalP"/>
    </source>
</evidence>
<feature type="chain" id="PRO_5019129910" evidence="1">
    <location>
        <begin position="22"/>
        <end position="60"/>
    </location>
</feature>
<name>A0A426XYF9_ENSVE</name>
<keyword evidence="1" id="KW-0732">Signal</keyword>
<feature type="non-terminal residue" evidence="2">
    <location>
        <position position="1"/>
    </location>
</feature>
<dbReference type="Proteomes" id="UP000287651">
    <property type="component" value="Unassembled WGS sequence"/>
</dbReference>
<evidence type="ECO:0000313" key="2">
    <source>
        <dbReference type="EMBL" id="RRT44553.1"/>
    </source>
</evidence>
<accession>A0A426XYF9</accession>